<name>A0A9R1VJS3_LACSA</name>
<comment type="caution">
    <text evidence="1">The sequence shown here is derived from an EMBL/GenBank/DDBJ whole genome shotgun (WGS) entry which is preliminary data.</text>
</comment>
<evidence type="ECO:0000313" key="2">
    <source>
        <dbReference type="Proteomes" id="UP000235145"/>
    </source>
</evidence>
<organism evidence="1 2">
    <name type="scientific">Lactuca sativa</name>
    <name type="common">Garden lettuce</name>
    <dbReference type="NCBI Taxonomy" id="4236"/>
    <lineage>
        <taxon>Eukaryota</taxon>
        <taxon>Viridiplantae</taxon>
        <taxon>Streptophyta</taxon>
        <taxon>Embryophyta</taxon>
        <taxon>Tracheophyta</taxon>
        <taxon>Spermatophyta</taxon>
        <taxon>Magnoliopsida</taxon>
        <taxon>eudicotyledons</taxon>
        <taxon>Gunneridae</taxon>
        <taxon>Pentapetalae</taxon>
        <taxon>asterids</taxon>
        <taxon>campanulids</taxon>
        <taxon>Asterales</taxon>
        <taxon>Asteraceae</taxon>
        <taxon>Cichorioideae</taxon>
        <taxon>Cichorieae</taxon>
        <taxon>Lactucinae</taxon>
        <taxon>Lactuca</taxon>
    </lineage>
</organism>
<reference evidence="1 2" key="1">
    <citation type="journal article" date="2017" name="Nat. Commun.">
        <title>Genome assembly with in vitro proximity ligation data and whole-genome triplication in lettuce.</title>
        <authorList>
            <person name="Reyes-Chin-Wo S."/>
            <person name="Wang Z."/>
            <person name="Yang X."/>
            <person name="Kozik A."/>
            <person name="Arikit S."/>
            <person name="Song C."/>
            <person name="Xia L."/>
            <person name="Froenicke L."/>
            <person name="Lavelle D.O."/>
            <person name="Truco M.J."/>
            <person name="Xia R."/>
            <person name="Zhu S."/>
            <person name="Xu C."/>
            <person name="Xu H."/>
            <person name="Xu X."/>
            <person name="Cox K."/>
            <person name="Korf I."/>
            <person name="Meyers B.C."/>
            <person name="Michelmore R.W."/>
        </authorList>
    </citation>
    <scope>NUCLEOTIDE SEQUENCE [LARGE SCALE GENOMIC DNA]</scope>
    <source>
        <strain evidence="2">cv. Salinas</strain>
        <tissue evidence="1">Seedlings</tissue>
    </source>
</reference>
<accession>A0A9R1VJS3</accession>
<proteinExistence type="predicted"/>
<keyword evidence="2" id="KW-1185">Reference proteome</keyword>
<sequence>MMIRCLLTTLNKKSMKKQHKREKEYGKQRPIVGNHLRIFLLIQFDKESANVGGLPFKFVENETFIEYTNALKGKVVVPCRRTTSKNMSLYYQEEKKKLVTFLCNSLNTVHLTTDCSTSPSKIVHYICWIRCLSS</sequence>
<dbReference type="Proteomes" id="UP000235145">
    <property type="component" value="Unassembled WGS sequence"/>
</dbReference>
<evidence type="ECO:0000313" key="1">
    <source>
        <dbReference type="EMBL" id="KAJ0208552.1"/>
    </source>
</evidence>
<dbReference type="InterPro" id="IPR052035">
    <property type="entry name" value="ZnF_BED_domain_contain"/>
</dbReference>
<protein>
    <submittedName>
        <fullName evidence="1">Uncharacterized protein</fullName>
    </submittedName>
</protein>
<dbReference type="PANTHER" id="PTHR46481:SF7">
    <property type="entry name" value="ZINC FINGER BED DOMAIN-CONTAINING PROTEIN RICESLEEPER 2-LIKE"/>
    <property type="match status" value="1"/>
</dbReference>
<dbReference type="EMBL" id="NBSK02000005">
    <property type="protein sequence ID" value="KAJ0208552.1"/>
    <property type="molecule type" value="Genomic_DNA"/>
</dbReference>
<dbReference type="PANTHER" id="PTHR46481">
    <property type="entry name" value="ZINC FINGER BED DOMAIN-CONTAINING PROTEIN 4"/>
    <property type="match status" value="1"/>
</dbReference>
<dbReference type="AlphaFoldDB" id="A0A9R1VJS3"/>
<gene>
    <name evidence="1" type="ORF">LSAT_V11C500240470</name>
</gene>